<evidence type="ECO:0000313" key="2">
    <source>
        <dbReference type="EMBL" id="GAX19674.1"/>
    </source>
</evidence>
<dbReference type="InterPro" id="IPR057491">
    <property type="entry name" value="DiatomPyrShell"/>
</dbReference>
<name>A0A1Z5K059_FISSO</name>
<feature type="chain" id="PRO_5013187670" evidence="1">
    <location>
        <begin position="18"/>
        <end position="284"/>
    </location>
</feature>
<dbReference type="OrthoDB" id="35968at2759"/>
<feature type="signal peptide" evidence="1">
    <location>
        <begin position="1"/>
        <end position="17"/>
    </location>
</feature>
<dbReference type="InParanoid" id="A0A1Z5K059"/>
<gene>
    <name evidence="2" type="ORF">FisN_19Hh260</name>
</gene>
<evidence type="ECO:0000313" key="3">
    <source>
        <dbReference type="Proteomes" id="UP000198406"/>
    </source>
</evidence>
<proteinExistence type="predicted"/>
<comment type="caution">
    <text evidence="2">The sequence shown here is derived from an EMBL/GenBank/DDBJ whole genome shotgun (WGS) entry which is preliminary data.</text>
</comment>
<reference evidence="2 3" key="1">
    <citation type="journal article" date="2015" name="Plant Cell">
        <title>Oil accumulation by the oleaginous diatom Fistulifera solaris as revealed by the genome and transcriptome.</title>
        <authorList>
            <person name="Tanaka T."/>
            <person name="Maeda Y."/>
            <person name="Veluchamy A."/>
            <person name="Tanaka M."/>
            <person name="Abida H."/>
            <person name="Marechal E."/>
            <person name="Bowler C."/>
            <person name="Muto M."/>
            <person name="Sunaga Y."/>
            <person name="Tanaka M."/>
            <person name="Yoshino T."/>
            <person name="Taniguchi T."/>
            <person name="Fukuda Y."/>
            <person name="Nemoto M."/>
            <person name="Matsumoto M."/>
            <person name="Wong P.S."/>
            <person name="Aburatani S."/>
            <person name="Fujibuchi W."/>
        </authorList>
    </citation>
    <scope>NUCLEOTIDE SEQUENCE [LARGE SCALE GENOMIC DNA]</scope>
    <source>
        <strain evidence="2 3">JPCC DA0580</strain>
    </source>
</reference>
<dbReference type="Proteomes" id="UP000198406">
    <property type="component" value="Unassembled WGS sequence"/>
</dbReference>
<accession>A0A1Z5K059</accession>
<organism evidence="2 3">
    <name type="scientific">Fistulifera solaris</name>
    <name type="common">Oleaginous diatom</name>
    <dbReference type="NCBI Taxonomy" id="1519565"/>
    <lineage>
        <taxon>Eukaryota</taxon>
        <taxon>Sar</taxon>
        <taxon>Stramenopiles</taxon>
        <taxon>Ochrophyta</taxon>
        <taxon>Bacillariophyta</taxon>
        <taxon>Bacillariophyceae</taxon>
        <taxon>Bacillariophycidae</taxon>
        <taxon>Naviculales</taxon>
        <taxon>Naviculaceae</taxon>
        <taxon>Fistulifera</taxon>
    </lineage>
</organism>
<keyword evidence="3" id="KW-1185">Reference proteome</keyword>
<sequence length="284" mass="31218">MKISVLFLFVVLSPATAFLSPRASPRVSVAQFAYSGTNSRVNVATSTNNPPPTVAKRPEARRAKELWESTVPVIIHGSSLRTWSFANPNVARVQILLRTEGRPMHANIDLWHGPDNTPQKVALYIEDGALRPFHAYVETPRSPNAVAVYNTGQLEFPLAAVVEADILTEPLPNLVIGNSPRVIQGGALHTYPFDPTVQSVAVLLKTDGRPLNARIELLQGPNNNKQVMEVYSEDGLERPFYVVLETPGSGNVIRIVNTATMEFPLTAYLEPVVVDSTYPPGRFW</sequence>
<dbReference type="AlphaFoldDB" id="A0A1Z5K059"/>
<evidence type="ECO:0000256" key="1">
    <source>
        <dbReference type="SAM" id="SignalP"/>
    </source>
</evidence>
<dbReference type="Pfam" id="PF25192">
    <property type="entry name" value="DiatomPyrShell"/>
    <property type="match status" value="1"/>
</dbReference>
<protein>
    <submittedName>
        <fullName evidence="2">Uncharacterized protein</fullName>
    </submittedName>
</protein>
<dbReference type="EMBL" id="BDSP01000137">
    <property type="protein sequence ID" value="GAX19674.1"/>
    <property type="molecule type" value="Genomic_DNA"/>
</dbReference>
<keyword evidence="1" id="KW-0732">Signal</keyword>